<feature type="compositionally biased region" description="Low complexity" evidence="1">
    <location>
        <begin position="95"/>
        <end position="106"/>
    </location>
</feature>
<accession>A0ABS5DZ00</accession>
<feature type="region of interest" description="Disordered" evidence="1">
    <location>
        <begin position="263"/>
        <end position="287"/>
    </location>
</feature>
<feature type="region of interest" description="Disordered" evidence="1">
    <location>
        <begin position="50"/>
        <end position="106"/>
    </location>
</feature>
<gene>
    <name evidence="2" type="ORF">KAK11_13170</name>
</gene>
<sequence>MPSPRPLRLLLAALLVAVHAWGLWGISADRLAVRVPPPVAKQEVVMILPAASPTPPPEPPLTPPPPKHQAKPPKAAPPLPTKPAPIAPTDPPKKAPATLAAPATPSAEEWALAGQYTLKNSKRYRHTWGQHVRSLMGTAVEGPDQGAVRFEVEIAPDGSLARLDTLWSTSAKAEQLARQAIQQMPPLPPTPTGKPLVFQRTVSFQPFETDGPPLYKNDCQPDAPRFSNPFAWDGQAAQARGHQAPPPPMSPQELAECLKQLPKDSLEAESAQMRRQLEQGWSSTISR</sequence>
<feature type="compositionally biased region" description="Pro residues" evidence="1">
    <location>
        <begin position="52"/>
        <end position="67"/>
    </location>
</feature>
<organism evidence="2 3">
    <name type="scientific">Ideonella paludis</name>
    <dbReference type="NCBI Taxonomy" id="1233411"/>
    <lineage>
        <taxon>Bacteria</taxon>
        <taxon>Pseudomonadati</taxon>
        <taxon>Pseudomonadota</taxon>
        <taxon>Betaproteobacteria</taxon>
        <taxon>Burkholderiales</taxon>
        <taxon>Sphaerotilaceae</taxon>
        <taxon>Ideonella</taxon>
    </lineage>
</organism>
<dbReference type="Gene3D" id="3.30.1150.10">
    <property type="match status" value="1"/>
</dbReference>
<protein>
    <submittedName>
        <fullName evidence="2">Energy transducer TonB</fullName>
    </submittedName>
</protein>
<name>A0ABS5DZ00_9BURK</name>
<dbReference type="SUPFAM" id="SSF74653">
    <property type="entry name" value="TolA/TonB C-terminal domain"/>
    <property type="match status" value="1"/>
</dbReference>
<evidence type="ECO:0000313" key="3">
    <source>
        <dbReference type="Proteomes" id="UP000672097"/>
    </source>
</evidence>
<feature type="compositionally biased region" description="Pro residues" evidence="1">
    <location>
        <begin position="74"/>
        <end position="90"/>
    </location>
</feature>
<reference evidence="2 3" key="1">
    <citation type="submission" date="2021-04" db="EMBL/GenBank/DDBJ databases">
        <title>The genome sequence of type strain Ideonella paludis KCTC 32238.</title>
        <authorList>
            <person name="Liu Y."/>
        </authorList>
    </citation>
    <scope>NUCLEOTIDE SEQUENCE [LARGE SCALE GENOMIC DNA]</scope>
    <source>
        <strain evidence="2 3">KCTC 32238</strain>
    </source>
</reference>
<proteinExistence type="predicted"/>
<keyword evidence="3" id="KW-1185">Reference proteome</keyword>
<dbReference type="Proteomes" id="UP000672097">
    <property type="component" value="Unassembled WGS sequence"/>
</dbReference>
<evidence type="ECO:0000256" key="1">
    <source>
        <dbReference type="SAM" id="MobiDB-lite"/>
    </source>
</evidence>
<comment type="caution">
    <text evidence="2">The sequence shown here is derived from an EMBL/GenBank/DDBJ whole genome shotgun (WGS) entry which is preliminary data.</text>
</comment>
<evidence type="ECO:0000313" key="2">
    <source>
        <dbReference type="EMBL" id="MBQ0936284.1"/>
    </source>
</evidence>
<dbReference type="EMBL" id="JAGQDG010000004">
    <property type="protein sequence ID" value="MBQ0936284.1"/>
    <property type="molecule type" value="Genomic_DNA"/>
</dbReference>
<dbReference type="RefSeq" id="WP_210809589.1">
    <property type="nucleotide sequence ID" value="NZ_JAGQDG010000004.1"/>
</dbReference>